<dbReference type="Proteomes" id="UP000307087">
    <property type="component" value="Unassembled WGS sequence"/>
</dbReference>
<dbReference type="AlphaFoldDB" id="A0A4S8NPZ4"/>
<organism evidence="2 3">
    <name type="scientific">Nocardioides caeni</name>
    <dbReference type="NCBI Taxonomy" id="574700"/>
    <lineage>
        <taxon>Bacteria</taxon>
        <taxon>Bacillati</taxon>
        <taxon>Actinomycetota</taxon>
        <taxon>Actinomycetes</taxon>
        <taxon>Propionibacteriales</taxon>
        <taxon>Nocardioidaceae</taxon>
        <taxon>Nocardioides</taxon>
    </lineage>
</organism>
<comment type="caution">
    <text evidence="2">The sequence shown here is derived from an EMBL/GenBank/DDBJ whole genome shotgun (WGS) entry which is preliminary data.</text>
</comment>
<sequence>MADNHGNTPAAWTGVIVSLVGFCIAAFGMSVDPLNWPAFWIGTVVAVGGGVVFLVMAKLGMHESAH</sequence>
<keyword evidence="1" id="KW-0812">Transmembrane</keyword>
<dbReference type="EMBL" id="STGW01000001">
    <property type="protein sequence ID" value="THV18575.1"/>
    <property type="molecule type" value="Genomic_DNA"/>
</dbReference>
<feature type="transmembrane region" description="Helical" evidence="1">
    <location>
        <begin position="12"/>
        <end position="31"/>
    </location>
</feature>
<protein>
    <submittedName>
        <fullName evidence="2">Uncharacterized protein</fullName>
    </submittedName>
</protein>
<evidence type="ECO:0000256" key="1">
    <source>
        <dbReference type="SAM" id="Phobius"/>
    </source>
</evidence>
<dbReference type="RefSeq" id="WP_136561289.1">
    <property type="nucleotide sequence ID" value="NZ_BAABLS010000002.1"/>
</dbReference>
<gene>
    <name evidence="2" type="ORF">E9934_02905</name>
</gene>
<evidence type="ECO:0000313" key="3">
    <source>
        <dbReference type="Proteomes" id="UP000307087"/>
    </source>
</evidence>
<accession>A0A4S8NPZ4</accession>
<keyword evidence="1" id="KW-1133">Transmembrane helix</keyword>
<evidence type="ECO:0000313" key="2">
    <source>
        <dbReference type="EMBL" id="THV18575.1"/>
    </source>
</evidence>
<keyword evidence="1" id="KW-0472">Membrane</keyword>
<keyword evidence="3" id="KW-1185">Reference proteome</keyword>
<dbReference type="NCBIfam" id="NF041681">
    <property type="entry name" value="HGxxPAAW"/>
    <property type="match status" value="1"/>
</dbReference>
<reference evidence="2 3" key="1">
    <citation type="journal article" date="2009" name="Int. J. Syst. Evol. Microbiol.">
        <title>Nocardioides caeni sp. nov., isolated from wastewater.</title>
        <authorList>
            <person name="Yoon J.H."/>
            <person name="Kang S.J."/>
            <person name="Park S."/>
            <person name="Kim W."/>
            <person name="Oh T.K."/>
        </authorList>
    </citation>
    <scope>NUCLEOTIDE SEQUENCE [LARGE SCALE GENOMIC DNA]</scope>
    <source>
        <strain evidence="2 3">DSM 23134</strain>
    </source>
</reference>
<dbReference type="OrthoDB" id="3872677at2"/>
<feature type="transmembrane region" description="Helical" evidence="1">
    <location>
        <begin position="37"/>
        <end position="57"/>
    </location>
</feature>
<proteinExistence type="predicted"/>
<name>A0A4S8NPZ4_9ACTN</name>